<name>A0A0G4HYI4_9ALVE</name>
<protein>
    <submittedName>
        <fullName evidence="2">Uncharacterized protein</fullName>
    </submittedName>
</protein>
<evidence type="ECO:0000256" key="1">
    <source>
        <dbReference type="SAM" id="MobiDB-lite"/>
    </source>
</evidence>
<evidence type="ECO:0000313" key="2">
    <source>
        <dbReference type="EMBL" id="CEM49592.1"/>
    </source>
</evidence>
<gene>
    <name evidence="2" type="ORF">Cvel_9501</name>
</gene>
<organism evidence="2">
    <name type="scientific">Chromera velia CCMP2878</name>
    <dbReference type="NCBI Taxonomy" id="1169474"/>
    <lineage>
        <taxon>Eukaryota</taxon>
        <taxon>Sar</taxon>
        <taxon>Alveolata</taxon>
        <taxon>Colpodellida</taxon>
        <taxon>Chromeraceae</taxon>
        <taxon>Chromera</taxon>
    </lineage>
</organism>
<feature type="region of interest" description="Disordered" evidence="1">
    <location>
        <begin position="76"/>
        <end position="101"/>
    </location>
</feature>
<dbReference type="AlphaFoldDB" id="A0A0G4HYI4"/>
<sequence length="123" mass="12445">MARGKGVDGECLGLVLRGACFQQVRNPGLVSVGDVEERGRAQRDRGGGGNQQGPRLELGCVVAVCGLFHGACRGPVEESQKKDVKGQTEKEEGVGARGGFGVGQGSLEVGGAIGLRGGRGGKG</sequence>
<accession>A0A0G4HYI4</accession>
<feature type="region of interest" description="Disordered" evidence="1">
    <location>
        <begin position="32"/>
        <end position="53"/>
    </location>
</feature>
<dbReference type="EMBL" id="CDMZ01004387">
    <property type="protein sequence ID" value="CEM49592.1"/>
    <property type="molecule type" value="Genomic_DNA"/>
</dbReference>
<dbReference type="VEuPathDB" id="CryptoDB:Cvel_9501"/>
<reference evidence="2" key="1">
    <citation type="submission" date="2014-11" db="EMBL/GenBank/DDBJ databases">
        <authorList>
            <person name="Otto D Thomas"/>
            <person name="Naeem Raeece"/>
        </authorList>
    </citation>
    <scope>NUCLEOTIDE SEQUENCE</scope>
</reference>
<feature type="compositionally biased region" description="Basic and acidic residues" evidence="1">
    <location>
        <begin position="35"/>
        <end position="46"/>
    </location>
</feature>
<proteinExistence type="predicted"/>
<feature type="compositionally biased region" description="Basic and acidic residues" evidence="1">
    <location>
        <begin position="76"/>
        <end position="94"/>
    </location>
</feature>